<protein>
    <submittedName>
        <fullName evidence="2">Uncharacterized protein</fullName>
    </submittedName>
</protein>
<name>A0A1Y2CXK8_9FUNG</name>
<dbReference type="Proteomes" id="UP000193920">
    <property type="component" value="Unassembled WGS sequence"/>
</dbReference>
<organism evidence="2 3">
    <name type="scientific">Neocallimastix californiae</name>
    <dbReference type="NCBI Taxonomy" id="1754190"/>
    <lineage>
        <taxon>Eukaryota</taxon>
        <taxon>Fungi</taxon>
        <taxon>Fungi incertae sedis</taxon>
        <taxon>Chytridiomycota</taxon>
        <taxon>Chytridiomycota incertae sedis</taxon>
        <taxon>Neocallimastigomycetes</taxon>
        <taxon>Neocallimastigales</taxon>
        <taxon>Neocallimastigaceae</taxon>
        <taxon>Neocallimastix</taxon>
    </lineage>
</organism>
<reference evidence="2 3" key="1">
    <citation type="submission" date="2016-08" db="EMBL/GenBank/DDBJ databases">
        <title>A Parts List for Fungal Cellulosomes Revealed by Comparative Genomics.</title>
        <authorList>
            <consortium name="DOE Joint Genome Institute"/>
            <person name="Haitjema C.H."/>
            <person name="Gilmore S.P."/>
            <person name="Henske J.K."/>
            <person name="Solomon K.V."/>
            <person name="De Groot R."/>
            <person name="Kuo A."/>
            <person name="Mondo S.J."/>
            <person name="Salamov A.A."/>
            <person name="Labutti K."/>
            <person name="Zhao Z."/>
            <person name="Chiniquy J."/>
            <person name="Barry K."/>
            <person name="Brewer H.M."/>
            <person name="Purvine S.O."/>
            <person name="Wright A.T."/>
            <person name="Boxma B."/>
            <person name="Van Alen T."/>
            <person name="Hackstein J.H."/>
            <person name="Baker S.E."/>
            <person name="Grigoriev I.V."/>
            <person name="O'Malley M.A."/>
        </authorList>
    </citation>
    <scope>NUCLEOTIDE SEQUENCE [LARGE SCALE GENOMIC DNA]</scope>
    <source>
        <strain evidence="2 3">G1</strain>
    </source>
</reference>
<feature type="region of interest" description="Disordered" evidence="1">
    <location>
        <begin position="318"/>
        <end position="348"/>
    </location>
</feature>
<dbReference type="AlphaFoldDB" id="A0A1Y2CXK8"/>
<comment type="caution">
    <text evidence="2">The sequence shown here is derived from an EMBL/GenBank/DDBJ whole genome shotgun (WGS) entry which is preliminary data.</text>
</comment>
<evidence type="ECO:0000256" key="1">
    <source>
        <dbReference type="SAM" id="MobiDB-lite"/>
    </source>
</evidence>
<feature type="region of interest" description="Disordered" evidence="1">
    <location>
        <begin position="49"/>
        <end position="80"/>
    </location>
</feature>
<evidence type="ECO:0000313" key="3">
    <source>
        <dbReference type="Proteomes" id="UP000193920"/>
    </source>
</evidence>
<evidence type="ECO:0000313" key="2">
    <source>
        <dbReference type="EMBL" id="ORY51707.1"/>
    </source>
</evidence>
<keyword evidence="3" id="KW-1185">Reference proteome</keyword>
<feature type="compositionally biased region" description="Low complexity" evidence="1">
    <location>
        <begin position="55"/>
        <end position="76"/>
    </location>
</feature>
<sequence length="370" mass="42117">MENSNETNILNEIKIVDNIGKDDSNLPDIEIETQENIQKISVIVDQVSENKNDNSDNNNINNQETSNINNDNISTNQSPKDQKIIHITSSCSLGSAENILKDNSDGQVIIEEEVKNNLKDSHFITENKSIDKKNLLTIKLIDSETSSRKLYSMTNLELKDGVDSSNKDISANEFNSCDQLHPPKTKRPSTNFIKHITGFSELTSKSKSKNKGTPSLKDENKKSKKIIIRSESNIIGEFENGIDIEKSNFKLMENFDEYDYKKRYKSTDDHPSHTRSFQSFNNYNHNILSSSYLTETEMNNSISKAYSKKSNSNGNINYNDFLFDDEQDNNGTDSPTTPGKEVKKKSKINDKNVTLKEKEKEKDKIMKLFI</sequence>
<accession>A0A1Y2CXK8</accession>
<feature type="region of interest" description="Disordered" evidence="1">
    <location>
        <begin position="203"/>
        <end position="222"/>
    </location>
</feature>
<gene>
    <name evidence="2" type="ORF">LY90DRAFT_508308</name>
</gene>
<proteinExistence type="predicted"/>
<dbReference type="EMBL" id="MCOG01000095">
    <property type="protein sequence ID" value="ORY51707.1"/>
    <property type="molecule type" value="Genomic_DNA"/>
</dbReference>